<keyword evidence="3" id="KW-1185">Reference proteome</keyword>
<dbReference type="Proteomes" id="UP001597083">
    <property type="component" value="Unassembled WGS sequence"/>
</dbReference>
<evidence type="ECO:0000313" key="2">
    <source>
        <dbReference type="EMBL" id="MFD0855355.1"/>
    </source>
</evidence>
<evidence type="ECO:0008006" key="4">
    <source>
        <dbReference type="Google" id="ProtNLM"/>
    </source>
</evidence>
<dbReference type="EMBL" id="JBHTIR010003529">
    <property type="protein sequence ID" value="MFD0855355.1"/>
    <property type="molecule type" value="Genomic_DNA"/>
</dbReference>
<sequence>MDASDWIAVGAAVIAVTAAIASWLQVAHAGKQAKAAKGSLALQEKMWRDATQPYVYADIRPDPRNGSMLLLIIENTGRSVATDVQVEFDPPLEAPSGKYKDIRDKKAITEEIPALPPGTRVSHFLGLGFELADSDLPKTYQVKISGKGPLGPLDDLKYVLDLDALLLQGPKIAQGSLYDLTKAIGKLADRLK</sequence>
<evidence type="ECO:0000313" key="3">
    <source>
        <dbReference type="Proteomes" id="UP001597083"/>
    </source>
</evidence>
<evidence type="ECO:0000256" key="1">
    <source>
        <dbReference type="SAM" id="Phobius"/>
    </source>
</evidence>
<name>A0ABW3CM61_9ACTN</name>
<protein>
    <recommendedName>
        <fullName evidence="4">DUF4352 domain-containing protein</fullName>
    </recommendedName>
</protein>
<reference evidence="3" key="1">
    <citation type="journal article" date="2019" name="Int. J. Syst. Evol. Microbiol.">
        <title>The Global Catalogue of Microorganisms (GCM) 10K type strain sequencing project: providing services to taxonomists for standard genome sequencing and annotation.</title>
        <authorList>
            <consortium name="The Broad Institute Genomics Platform"/>
            <consortium name="The Broad Institute Genome Sequencing Center for Infectious Disease"/>
            <person name="Wu L."/>
            <person name="Ma J."/>
        </authorList>
    </citation>
    <scope>NUCLEOTIDE SEQUENCE [LARGE SCALE GENOMIC DNA]</scope>
    <source>
        <strain evidence="3">JCM 31696</strain>
    </source>
</reference>
<organism evidence="2 3">
    <name type="scientific">Actinomadura adrarensis</name>
    <dbReference type="NCBI Taxonomy" id="1819600"/>
    <lineage>
        <taxon>Bacteria</taxon>
        <taxon>Bacillati</taxon>
        <taxon>Actinomycetota</taxon>
        <taxon>Actinomycetes</taxon>
        <taxon>Streptosporangiales</taxon>
        <taxon>Thermomonosporaceae</taxon>
        <taxon>Actinomadura</taxon>
    </lineage>
</organism>
<keyword evidence="1" id="KW-1133">Transmembrane helix</keyword>
<feature type="transmembrane region" description="Helical" evidence="1">
    <location>
        <begin position="6"/>
        <end position="24"/>
    </location>
</feature>
<keyword evidence="1" id="KW-0812">Transmembrane</keyword>
<gene>
    <name evidence="2" type="ORF">ACFQ07_24150</name>
</gene>
<keyword evidence="1" id="KW-0472">Membrane</keyword>
<comment type="caution">
    <text evidence="2">The sequence shown here is derived from an EMBL/GenBank/DDBJ whole genome shotgun (WGS) entry which is preliminary data.</text>
</comment>
<proteinExistence type="predicted"/>
<accession>A0ABW3CM61</accession>